<dbReference type="PANTHER" id="PTHR30195:SF16">
    <property type="entry name" value="TYPE I RESTRICTION ENZYME ENDONUCLEASE SUBUNIT"/>
    <property type="match status" value="1"/>
</dbReference>
<dbReference type="InterPro" id="IPR027417">
    <property type="entry name" value="P-loop_NTPase"/>
</dbReference>
<evidence type="ECO:0000313" key="3">
    <source>
        <dbReference type="EMBL" id="EJW90031.1"/>
    </source>
</evidence>
<dbReference type="InterPro" id="IPR055180">
    <property type="entry name" value="HsdR_RecA-like_helicase_dom_2"/>
</dbReference>
<feature type="domain" description="Restriction endonuclease type I HsdR second RecA-like helicase" evidence="2">
    <location>
        <begin position="119"/>
        <end position="272"/>
    </location>
</feature>
<dbReference type="Gene3D" id="3.40.50.300">
    <property type="entry name" value="P-loop containing nucleotide triphosphate hydrolases"/>
    <property type="match status" value="1"/>
</dbReference>
<organism evidence="3">
    <name type="scientific">gut metagenome</name>
    <dbReference type="NCBI Taxonomy" id="749906"/>
    <lineage>
        <taxon>unclassified sequences</taxon>
        <taxon>metagenomes</taxon>
        <taxon>organismal metagenomes</taxon>
    </lineage>
</organism>
<comment type="caution">
    <text evidence="3">The sequence shown here is derived from an EMBL/GenBank/DDBJ whole genome shotgun (WGS) entry which is preliminary data.</text>
</comment>
<keyword evidence="1" id="KW-0680">Restriction system</keyword>
<dbReference type="GO" id="GO:0009307">
    <property type="term" value="P:DNA restriction-modification system"/>
    <property type="evidence" value="ECO:0007669"/>
    <property type="project" value="UniProtKB-KW"/>
</dbReference>
<dbReference type="EMBL" id="AMCI01009095">
    <property type="protein sequence ID" value="EJW90031.1"/>
    <property type="molecule type" value="Genomic_DNA"/>
</dbReference>
<dbReference type="AlphaFoldDB" id="J9F580"/>
<reference evidence="3" key="1">
    <citation type="journal article" date="2012" name="PLoS ONE">
        <title>Gene sets for utilization of primary and secondary nutrition supplies in the distal gut of endangered iberian lynx.</title>
        <authorList>
            <person name="Alcaide M."/>
            <person name="Messina E."/>
            <person name="Richter M."/>
            <person name="Bargiela R."/>
            <person name="Peplies J."/>
            <person name="Huws S.A."/>
            <person name="Newbold C.J."/>
            <person name="Golyshin P.N."/>
            <person name="Simon M.A."/>
            <person name="Lopez G."/>
            <person name="Yakimov M.M."/>
            <person name="Ferrer M."/>
        </authorList>
    </citation>
    <scope>NUCLEOTIDE SEQUENCE</scope>
</reference>
<evidence type="ECO:0000259" key="2">
    <source>
        <dbReference type="Pfam" id="PF22679"/>
    </source>
</evidence>
<accession>J9F580</accession>
<name>J9F580_9ZZZZ</name>
<protein>
    <submittedName>
        <fullName evidence="3">Type I site-specific deoxyribonuclease, HsdR family</fullName>
    </submittedName>
</protein>
<dbReference type="InterPro" id="IPR051268">
    <property type="entry name" value="Type-I_R_enzyme_R_subunit"/>
</dbReference>
<dbReference type="PANTHER" id="PTHR30195">
    <property type="entry name" value="TYPE I SITE-SPECIFIC DEOXYRIBONUCLEASE PROTEIN SUBUNIT M AND R"/>
    <property type="match status" value="1"/>
</dbReference>
<proteinExistence type="predicted"/>
<sequence length="974" mass="112235">MLAKYTIANGIPDGNVLGFDPYMVNTYHEDELREKAAFAQLGVKRIEEIEKDDEKMKIYQKFTDPKQMGMAASYNDATGEIRHGIEYYLPKDIYQQDVHHRAVVSDIVKTRETLSKNGKFHAMLATQNIPEAIAYYNLFKEICPSMNVVAVFDNNIDNSDEGIAREDALIQMLEDYNAKYGMSFQLSTYAKYKKDVAKRLAHKTPYNTIEHDHNQQIDLLIVVTQMLTGYDSKWVNTLYVDKVMKYVDIIQSFSRTNRLFGPDKPFGTIRYYAFPYTMEQNINDALEVYANRPLGIFVDKLESNLDQINKKFLHIKDIFTAHEIENFERLPETRVDRNMFAKDFSQMTHLLEAAKLQTFTWEKKKYEFEHGDTYTYVTMLIDEETYMVLLQRYRELFERVPGDGGDDTEFDYPIDTYITETGTGTIDAEYLDAKFVKFVKKLYAGELTDAVVKELHKAFASLSAKDQRTALVIIHDIQSGDLRLEPGKTVLDYITQYQQKELRHLIMTFAEATELDSALLWNIIRRGPLEQTINEYNQFDTLKASVNPDKARNFLSLVEGKEIKPRMVMPKMDKILRDFILEPNCRVRIINNYLGREEAEDTDVADDLNNEITIPVPTETPTASFDMDLIAAKMTDVFSTTLSQVKGQIRDFDEVIKGIFFIIDQASTPTLDGVGIYIKKALTDLYVKTPSIVEKHVAFNLLVTKFEAYLKKLYFLEKEKEVAPYKEGEDVTWKDVIHAHPCLWNLKYSSNESQQMLFNYLMLVKDWRNAESHISPTASEAEVDAAIQVIVAMYGYATGASITELEQVGYDVEKTQMVQATPVQYDLHPEPVEYAMVAESVHDLPEETRKDIFKKSLNSLFGYKGSKSVFSKQRHWIAVYRVAADMGFVIEGDFDYFKDFVDSLALNYMPVMLNINSLERAIEGVYALDKADWTSEKLQGKKLSEYQDIKLCLDHFENIVNENVAKHKAKKVQS</sequence>
<evidence type="ECO:0000256" key="1">
    <source>
        <dbReference type="ARBA" id="ARBA00022747"/>
    </source>
</evidence>
<dbReference type="Pfam" id="PF22679">
    <property type="entry name" value="T1R_D3-like"/>
    <property type="match status" value="1"/>
</dbReference>
<gene>
    <name evidence="3" type="ORF">EVA_21863</name>
</gene>